<evidence type="ECO:0000256" key="3">
    <source>
        <dbReference type="ARBA" id="ARBA00023115"/>
    </source>
</evidence>
<dbReference type="PANTHER" id="PTHR43317">
    <property type="entry name" value="THERMOSPERMINE SYNTHASE ACAULIS5"/>
    <property type="match status" value="1"/>
</dbReference>
<gene>
    <name evidence="6" type="ORF">A3J50_01470</name>
</gene>
<evidence type="ECO:0000313" key="6">
    <source>
        <dbReference type="EMBL" id="OGY29550.1"/>
    </source>
</evidence>
<dbReference type="Proteomes" id="UP000177821">
    <property type="component" value="Unassembled WGS sequence"/>
</dbReference>
<proteinExistence type="inferred from homology"/>
<dbReference type="Pfam" id="PF01564">
    <property type="entry name" value="Spermine_synth"/>
    <property type="match status" value="1"/>
</dbReference>
<dbReference type="PROSITE" id="PS51006">
    <property type="entry name" value="PABS_2"/>
    <property type="match status" value="1"/>
</dbReference>
<dbReference type="AlphaFoldDB" id="A0A1G1WQC8"/>
<dbReference type="EMBL" id="MHCX01000021">
    <property type="protein sequence ID" value="OGY29550.1"/>
    <property type="molecule type" value="Genomic_DNA"/>
</dbReference>
<dbReference type="SUPFAM" id="SSF53335">
    <property type="entry name" value="S-adenosyl-L-methionine-dependent methyltransferases"/>
    <property type="match status" value="1"/>
</dbReference>
<comment type="caution">
    <text evidence="6">The sequence shown here is derived from an EMBL/GenBank/DDBJ whole genome shotgun (WGS) entry which is preliminary data.</text>
</comment>
<comment type="similarity">
    <text evidence="1">Belongs to the spermidine/spermine synthase family.</text>
</comment>
<evidence type="ECO:0000256" key="2">
    <source>
        <dbReference type="ARBA" id="ARBA00022679"/>
    </source>
</evidence>
<reference evidence="6 7" key="1">
    <citation type="journal article" date="2016" name="Nat. Commun.">
        <title>Thousands of microbial genomes shed light on interconnected biogeochemical processes in an aquifer system.</title>
        <authorList>
            <person name="Anantharaman K."/>
            <person name="Brown C.T."/>
            <person name="Hug L.A."/>
            <person name="Sharon I."/>
            <person name="Castelle C.J."/>
            <person name="Probst A.J."/>
            <person name="Thomas B.C."/>
            <person name="Singh A."/>
            <person name="Wilkins M.J."/>
            <person name="Karaoz U."/>
            <person name="Brodie E.L."/>
            <person name="Williams K.H."/>
            <person name="Hubbard S.S."/>
            <person name="Banfield J.F."/>
        </authorList>
    </citation>
    <scope>NUCLEOTIDE SEQUENCE [LARGE SCALE GENOMIC DNA]</scope>
</reference>
<feature type="domain" description="PABS" evidence="5">
    <location>
        <begin position="1"/>
        <end position="221"/>
    </location>
</feature>
<evidence type="ECO:0000256" key="4">
    <source>
        <dbReference type="PROSITE-ProRule" id="PRU00354"/>
    </source>
</evidence>
<keyword evidence="2 4" id="KW-0808">Transferase</keyword>
<accession>A0A1G1WQC8</accession>
<evidence type="ECO:0000259" key="5">
    <source>
        <dbReference type="PROSITE" id="PS51006"/>
    </source>
</evidence>
<sequence length="221" mass="24870">MTKELVTNLFENTVFETTSPLSGHIKIVESSGIRRLIVQGYTQSKSLDKNGLTQGYWDGFRKIELLETVPKKALILGLGAGTIPVIWKEVFPDLKIDIVEIDPTIAEIAKKYFEVPKDLNIYISDGAKFVSETSNVYDLVVVDVYTGGKFDKDCETEEFLQNLAKITAAQGVAIFNRIYSLNEKNDQNLFVNKLRKCFKSVTLRKPQHKTPSFNVIISATK</sequence>
<keyword evidence="3 4" id="KW-0620">Polyamine biosynthesis</keyword>
<dbReference type="InterPro" id="IPR030374">
    <property type="entry name" value="PABS"/>
</dbReference>
<dbReference type="Gene3D" id="3.40.50.150">
    <property type="entry name" value="Vaccinia Virus protein VP39"/>
    <property type="match status" value="1"/>
</dbReference>
<name>A0A1G1WQC8_9BACT</name>
<dbReference type="GO" id="GO:0010487">
    <property type="term" value="F:thermospermine synthase activity"/>
    <property type="evidence" value="ECO:0007669"/>
    <property type="project" value="TreeGrafter"/>
</dbReference>
<dbReference type="GO" id="GO:0006596">
    <property type="term" value="P:polyamine biosynthetic process"/>
    <property type="evidence" value="ECO:0007669"/>
    <property type="project" value="UniProtKB-UniRule"/>
</dbReference>
<dbReference type="InterPro" id="IPR029063">
    <property type="entry name" value="SAM-dependent_MTases_sf"/>
</dbReference>
<organism evidence="6 7">
    <name type="scientific">Candidatus Woykebacteria bacterium RIFCSPHIGHO2_02_FULL_43_16b</name>
    <dbReference type="NCBI Taxonomy" id="1802601"/>
    <lineage>
        <taxon>Bacteria</taxon>
        <taxon>Candidatus Woykeibacteriota</taxon>
    </lineage>
</organism>
<dbReference type="PANTHER" id="PTHR43317:SF1">
    <property type="entry name" value="THERMOSPERMINE SYNTHASE ACAULIS5"/>
    <property type="match status" value="1"/>
</dbReference>
<evidence type="ECO:0000256" key="1">
    <source>
        <dbReference type="ARBA" id="ARBA00007867"/>
    </source>
</evidence>
<protein>
    <recommendedName>
        <fullName evidence="5">PABS domain-containing protein</fullName>
    </recommendedName>
</protein>
<dbReference type="NCBIfam" id="NF037959">
    <property type="entry name" value="MFS_SpdSyn"/>
    <property type="match status" value="1"/>
</dbReference>
<evidence type="ECO:0000313" key="7">
    <source>
        <dbReference type="Proteomes" id="UP000177821"/>
    </source>
</evidence>
<feature type="active site" description="Proton acceptor" evidence="4">
    <location>
        <position position="143"/>
    </location>
</feature>